<name>A0A3B4DBM7_PYGNA</name>
<evidence type="ECO:0000313" key="16">
    <source>
        <dbReference type="Ensembl" id="ENSPNAP00000020875.1"/>
    </source>
</evidence>
<evidence type="ECO:0000256" key="8">
    <source>
        <dbReference type="ARBA" id="ARBA00023136"/>
    </source>
</evidence>
<evidence type="ECO:0000313" key="17">
    <source>
        <dbReference type="Proteomes" id="UP001501920"/>
    </source>
</evidence>
<keyword evidence="10" id="KW-0325">Glycoprotein</keyword>
<feature type="compositionally biased region" description="Basic and acidic residues" evidence="12">
    <location>
        <begin position="449"/>
        <end position="472"/>
    </location>
</feature>
<protein>
    <recommendedName>
        <fullName evidence="15">Ig-like domain-containing protein</fullName>
    </recommendedName>
</protein>
<dbReference type="PANTHER" id="PTHR23277:SF11">
    <property type="entry name" value="NECTIN-4"/>
    <property type="match status" value="1"/>
</dbReference>
<dbReference type="CTD" id="794920"/>
<dbReference type="InterPro" id="IPR013106">
    <property type="entry name" value="Ig_V-set"/>
</dbReference>
<dbReference type="InterPro" id="IPR051427">
    <property type="entry name" value="Nectin/Nectin-like"/>
</dbReference>
<dbReference type="InterPro" id="IPR013162">
    <property type="entry name" value="CD80_C2-set"/>
</dbReference>
<dbReference type="OMA" id="MFYESNG"/>
<evidence type="ECO:0000256" key="7">
    <source>
        <dbReference type="ARBA" id="ARBA00022989"/>
    </source>
</evidence>
<dbReference type="GO" id="GO:0007157">
    <property type="term" value="P:heterophilic cell-cell adhesion via plasma membrane cell adhesion molecules"/>
    <property type="evidence" value="ECO:0007669"/>
    <property type="project" value="TreeGrafter"/>
</dbReference>
<dbReference type="STRING" id="42514.ENSPNAP00000020875"/>
<feature type="transmembrane region" description="Helical" evidence="13">
    <location>
        <begin position="331"/>
        <end position="354"/>
    </location>
</feature>
<dbReference type="Pfam" id="PF13927">
    <property type="entry name" value="Ig_3"/>
    <property type="match status" value="1"/>
</dbReference>
<dbReference type="RefSeq" id="XP_017552581.1">
    <property type="nucleotide sequence ID" value="XM_017697092.2"/>
</dbReference>
<feature type="signal peptide" evidence="14">
    <location>
        <begin position="1"/>
        <end position="20"/>
    </location>
</feature>
<dbReference type="PROSITE" id="PS50835">
    <property type="entry name" value="IG_LIKE"/>
    <property type="match status" value="3"/>
</dbReference>
<organism evidence="16 17">
    <name type="scientific">Pygocentrus nattereri</name>
    <name type="common">Red-bellied piranha</name>
    <dbReference type="NCBI Taxonomy" id="42514"/>
    <lineage>
        <taxon>Eukaryota</taxon>
        <taxon>Metazoa</taxon>
        <taxon>Chordata</taxon>
        <taxon>Craniata</taxon>
        <taxon>Vertebrata</taxon>
        <taxon>Euteleostomi</taxon>
        <taxon>Actinopterygii</taxon>
        <taxon>Neopterygii</taxon>
        <taxon>Teleostei</taxon>
        <taxon>Ostariophysi</taxon>
        <taxon>Characiformes</taxon>
        <taxon>Characoidei</taxon>
        <taxon>Pygocentrus</taxon>
    </lineage>
</organism>
<reference evidence="16" key="3">
    <citation type="submission" date="2025-09" db="UniProtKB">
        <authorList>
            <consortium name="Ensembl"/>
        </authorList>
    </citation>
    <scope>IDENTIFICATION</scope>
</reference>
<evidence type="ECO:0000256" key="9">
    <source>
        <dbReference type="ARBA" id="ARBA00023157"/>
    </source>
</evidence>
<keyword evidence="3 13" id="KW-0812">Transmembrane</keyword>
<keyword evidence="11" id="KW-0175">Coiled coil</keyword>
<dbReference type="Ensembl" id="ENSPNAT00000031775.2">
    <property type="protein sequence ID" value="ENSPNAP00000020875.1"/>
    <property type="gene ID" value="ENSPNAG00000006215.2"/>
</dbReference>
<dbReference type="InterPro" id="IPR003599">
    <property type="entry name" value="Ig_sub"/>
</dbReference>
<dbReference type="SMART" id="SM00409">
    <property type="entry name" value="IG"/>
    <property type="match status" value="2"/>
</dbReference>
<keyword evidence="17" id="KW-1185">Reference proteome</keyword>
<keyword evidence="5" id="KW-0677">Repeat</keyword>
<evidence type="ECO:0000256" key="5">
    <source>
        <dbReference type="ARBA" id="ARBA00022737"/>
    </source>
</evidence>
<dbReference type="Gene3D" id="1.20.5.900">
    <property type="entry name" value="transmembrane domain of human cd4"/>
    <property type="match status" value="1"/>
</dbReference>
<dbReference type="OrthoDB" id="8872282at2759"/>
<evidence type="ECO:0000256" key="11">
    <source>
        <dbReference type="SAM" id="Coils"/>
    </source>
</evidence>
<comment type="subcellular location">
    <subcellularLocation>
        <location evidence="1">Membrane</location>
        <topology evidence="1">Single-pass membrane protein</topology>
    </subcellularLocation>
</comment>
<dbReference type="GO" id="GO:0005912">
    <property type="term" value="C:adherens junction"/>
    <property type="evidence" value="ECO:0007669"/>
    <property type="project" value="TreeGrafter"/>
</dbReference>
<keyword evidence="4 14" id="KW-0732">Signal</keyword>
<proteinExistence type="inferred from homology"/>
<evidence type="ECO:0000256" key="4">
    <source>
        <dbReference type="ARBA" id="ARBA00022729"/>
    </source>
</evidence>
<dbReference type="GeneTree" id="ENSGT00940000157535"/>
<evidence type="ECO:0000256" key="14">
    <source>
        <dbReference type="SAM" id="SignalP"/>
    </source>
</evidence>
<sequence>MARLAWFGLFLTKLIASVCGESVQPVGLRTFADEETRLPCEFKVQDESKVVQVTWSREQQDGVKEQIITNHMTEGIQEFPGFVGRVRFESLDPFKDSALLILSTKESDDATYTCHISTFPSGNFEKQIRLTVWRIPIAMLEPVILEEGQTFRVAATCRAVGLPRPELSWDTDLLGQTQNKSSEDKVISSTFLLHPLRSLNGRKLDCLVWHPALENPQRLSNTLVVHFPPNPEVVGYDQNWSVGRIGAGLRCESGGNPRPQNFTWNRKGKSLPEGVTVEGNRLFFTRPLNKTDEGVYECEAKNSMGAVRAEFNVDIPVTSEAARLEASFNNLLIIIVGGATGGLVVLMVIIIILVNRHHRRRNRKLKRELTERKEEINNLSRQASMRRLNSVSTDPRIQTEECALIRLDSALKSSFLSLEGNSTLCDQRDGLREGEYDSLGRPAIYPSYRSERGSSRRKETEVEREERRRRVESFVTNSTVPLDSDSLHRDQSPPPLSISSGPQREGGMEKEGWGQREGVTEGEEGDCTSNSYQISEALSNHFQYSNGFLRPKPHPNAILLHPRGQII</sequence>
<feature type="chain" id="PRO_5017484188" description="Ig-like domain-containing protein" evidence="14">
    <location>
        <begin position="21"/>
        <end position="567"/>
    </location>
</feature>
<feature type="coiled-coil region" evidence="11">
    <location>
        <begin position="355"/>
        <end position="386"/>
    </location>
</feature>
<dbReference type="Proteomes" id="UP001501920">
    <property type="component" value="Chromosome 19"/>
</dbReference>
<dbReference type="InterPro" id="IPR007110">
    <property type="entry name" value="Ig-like_dom"/>
</dbReference>
<dbReference type="SUPFAM" id="SSF48726">
    <property type="entry name" value="Immunoglobulin"/>
    <property type="match status" value="3"/>
</dbReference>
<dbReference type="Gene3D" id="2.60.40.10">
    <property type="entry name" value="Immunoglobulins"/>
    <property type="match status" value="3"/>
</dbReference>
<dbReference type="Pfam" id="PF08205">
    <property type="entry name" value="C2-set_2"/>
    <property type="match status" value="1"/>
</dbReference>
<reference evidence="16 17" key="1">
    <citation type="submission" date="2020-10" db="EMBL/GenBank/DDBJ databases">
        <title>Pygocentrus nattereri (red-bellied piranha) genome, fPygNat1, primary haplotype.</title>
        <authorList>
            <person name="Myers G."/>
            <person name="Meyer A."/>
            <person name="Karagic N."/>
            <person name="Pippel M."/>
            <person name="Winkler S."/>
            <person name="Tracey A."/>
            <person name="Wood J."/>
            <person name="Formenti G."/>
            <person name="Howe K."/>
            <person name="Fedrigo O."/>
            <person name="Jarvis E.D."/>
        </authorList>
    </citation>
    <scope>NUCLEOTIDE SEQUENCE [LARGE SCALE GENOMIC DNA]</scope>
</reference>
<dbReference type="InterPro" id="IPR036179">
    <property type="entry name" value="Ig-like_dom_sf"/>
</dbReference>
<reference evidence="16" key="2">
    <citation type="submission" date="2025-08" db="UniProtKB">
        <authorList>
            <consortium name="Ensembl"/>
        </authorList>
    </citation>
    <scope>IDENTIFICATION</scope>
</reference>
<feature type="region of interest" description="Disordered" evidence="12">
    <location>
        <begin position="435"/>
        <end position="528"/>
    </location>
</feature>
<dbReference type="GO" id="GO:0007156">
    <property type="term" value="P:homophilic cell adhesion via plasma membrane adhesion molecules"/>
    <property type="evidence" value="ECO:0007669"/>
    <property type="project" value="TreeGrafter"/>
</dbReference>
<accession>A0A3B4DBM7</accession>
<keyword evidence="6" id="KW-0130">Cell adhesion</keyword>
<feature type="domain" description="Ig-like" evidence="15">
    <location>
        <begin position="20"/>
        <end position="131"/>
    </location>
</feature>
<feature type="domain" description="Ig-like" evidence="15">
    <location>
        <begin position="231"/>
        <end position="314"/>
    </location>
</feature>
<evidence type="ECO:0000256" key="1">
    <source>
        <dbReference type="ARBA" id="ARBA00004167"/>
    </source>
</evidence>
<evidence type="ECO:0000256" key="3">
    <source>
        <dbReference type="ARBA" id="ARBA00022692"/>
    </source>
</evidence>
<dbReference type="GeneID" id="108427142"/>
<keyword evidence="8 13" id="KW-0472">Membrane</keyword>
<keyword evidence="9" id="KW-1015">Disulfide bond</keyword>
<comment type="similarity">
    <text evidence="2">Belongs to the nectin family.</text>
</comment>
<evidence type="ECO:0000256" key="2">
    <source>
        <dbReference type="ARBA" id="ARBA00007810"/>
    </source>
</evidence>
<dbReference type="GO" id="GO:0016020">
    <property type="term" value="C:membrane"/>
    <property type="evidence" value="ECO:0007669"/>
    <property type="project" value="UniProtKB-SubCell"/>
</dbReference>
<evidence type="ECO:0000259" key="15">
    <source>
        <dbReference type="PROSITE" id="PS50835"/>
    </source>
</evidence>
<keyword evidence="7 13" id="KW-1133">Transmembrane helix</keyword>
<evidence type="ECO:0000256" key="12">
    <source>
        <dbReference type="SAM" id="MobiDB-lite"/>
    </source>
</evidence>
<dbReference type="InterPro" id="IPR013783">
    <property type="entry name" value="Ig-like_fold"/>
</dbReference>
<evidence type="ECO:0000256" key="10">
    <source>
        <dbReference type="ARBA" id="ARBA00023180"/>
    </source>
</evidence>
<feature type="domain" description="Ig-like" evidence="15">
    <location>
        <begin position="136"/>
        <end position="220"/>
    </location>
</feature>
<evidence type="ECO:0000256" key="13">
    <source>
        <dbReference type="SAM" id="Phobius"/>
    </source>
</evidence>
<evidence type="ECO:0000256" key="6">
    <source>
        <dbReference type="ARBA" id="ARBA00022889"/>
    </source>
</evidence>
<dbReference type="AlphaFoldDB" id="A0A3B4DBM7"/>
<dbReference type="PANTHER" id="PTHR23277">
    <property type="entry name" value="NECTIN-RELATED"/>
    <property type="match status" value="1"/>
</dbReference>
<dbReference type="Pfam" id="PF07686">
    <property type="entry name" value="V-set"/>
    <property type="match status" value="1"/>
</dbReference>